<dbReference type="InterPro" id="IPR002083">
    <property type="entry name" value="MATH/TRAF_dom"/>
</dbReference>
<dbReference type="GO" id="GO:0016567">
    <property type="term" value="P:protein ubiquitination"/>
    <property type="evidence" value="ECO:0007669"/>
    <property type="project" value="InterPro"/>
</dbReference>
<dbReference type="Gene3D" id="1.25.40.420">
    <property type="match status" value="1"/>
</dbReference>
<name>N1QYJ9_AEGTA</name>
<dbReference type="Gene3D" id="3.30.710.10">
    <property type="entry name" value="Potassium Channel Kv1.1, Chain A"/>
    <property type="match status" value="1"/>
</dbReference>
<dbReference type="PROSITE" id="PS50144">
    <property type="entry name" value="MATH"/>
    <property type="match status" value="1"/>
</dbReference>
<dbReference type="CDD" id="cd00121">
    <property type="entry name" value="MATH"/>
    <property type="match status" value="1"/>
</dbReference>
<dbReference type="Pfam" id="PF00651">
    <property type="entry name" value="BTB"/>
    <property type="match status" value="1"/>
</dbReference>
<dbReference type="EnsemblPlants" id="EMT17205">
    <property type="protein sequence ID" value="EMT17205"/>
    <property type="gene ID" value="F775_15825"/>
</dbReference>
<dbReference type="Pfam" id="PF22486">
    <property type="entry name" value="MATH_2"/>
    <property type="match status" value="1"/>
</dbReference>
<reference evidence="3" key="1">
    <citation type="submission" date="2015-06" db="UniProtKB">
        <authorList>
            <consortium name="EnsemblPlants"/>
        </authorList>
    </citation>
    <scope>IDENTIFICATION</scope>
</reference>
<dbReference type="InterPro" id="IPR045005">
    <property type="entry name" value="BPM1-6"/>
</dbReference>
<comment type="similarity">
    <text evidence="2">Belongs to the Tdpoz family.</text>
</comment>
<dbReference type="PROSITE" id="PS50097">
    <property type="entry name" value="BTB"/>
    <property type="match status" value="1"/>
</dbReference>
<protein>
    <submittedName>
        <fullName evidence="3">TD and POZ domain-containing protein 4</fullName>
    </submittedName>
</protein>
<dbReference type="InterPro" id="IPR000210">
    <property type="entry name" value="BTB/POZ_dom"/>
</dbReference>
<dbReference type="SMART" id="SM00225">
    <property type="entry name" value="BTB"/>
    <property type="match status" value="1"/>
</dbReference>
<dbReference type="InterPro" id="IPR011333">
    <property type="entry name" value="SKP1/BTB/POZ_sf"/>
</dbReference>
<accession>N1QYJ9</accession>
<sequence length="385" mass="42602">MGACRTASTCSPDEAQGMHVFDILGYSKHMGMGKDPDSFIRSRIFTVGGHDWAIRFYPDGYGKACPDYISVYLELMSNSTKVRASCDLRLVDHCTGSSSSVHKTGPRIFNSGDATKFAPPHSSFKKRNEIEGSTYLRDDRLTIECIVTVIKKPHVAATKPLPKIDMPPSDMTAHVGRLLEEKEGFDVSFIVGEETIDAHRFVLAMRSPVLKAELYGPMREARPGQCITIKDMQPAVFKALLHFIYTDSLPGDMDLEGDEDTDMVRLLLVAGGSDSLPGDMDLEGDEDTDMVRLLLVAADRYAMERLKLVCQSILCDDLNADTVATTLALADQHNCHKLKDACLEFMEMSDDMDAVVATQGFKDVKATCPSLIVDALEKRRKFRKA</sequence>
<dbReference type="PANTHER" id="PTHR26379:SF438">
    <property type="entry name" value="OS08G0128700 PROTEIN"/>
    <property type="match status" value="1"/>
</dbReference>
<organism evidence="3">
    <name type="scientific">Aegilops tauschii</name>
    <name type="common">Tausch's goatgrass</name>
    <name type="synonym">Aegilops squarrosa</name>
    <dbReference type="NCBI Taxonomy" id="37682"/>
    <lineage>
        <taxon>Eukaryota</taxon>
        <taxon>Viridiplantae</taxon>
        <taxon>Streptophyta</taxon>
        <taxon>Embryophyta</taxon>
        <taxon>Tracheophyta</taxon>
        <taxon>Spermatophyta</taxon>
        <taxon>Magnoliopsida</taxon>
        <taxon>Liliopsida</taxon>
        <taxon>Poales</taxon>
        <taxon>Poaceae</taxon>
        <taxon>BOP clade</taxon>
        <taxon>Pooideae</taxon>
        <taxon>Triticodae</taxon>
        <taxon>Triticeae</taxon>
        <taxon>Triticinae</taxon>
        <taxon>Aegilops</taxon>
    </lineage>
</organism>
<dbReference type="PANTHER" id="PTHR26379">
    <property type="entry name" value="BTB/POZ AND MATH DOMAIN-CONTAINING PROTEIN 1"/>
    <property type="match status" value="1"/>
</dbReference>
<dbReference type="Pfam" id="PF24570">
    <property type="entry name" value="BACK_BPM_SPOP"/>
    <property type="match status" value="1"/>
</dbReference>
<dbReference type="SUPFAM" id="SSF54695">
    <property type="entry name" value="POZ domain"/>
    <property type="match status" value="1"/>
</dbReference>
<dbReference type="InterPro" id="IPR056423">
    <property type="entry name" value="BACK_BPM_SPOP"/>
</dbReference>
<evidence type="ECO:0000256" key="1">
    <source>
        <dbReference type="ARBA" id="ARBA00004906"/>
    </source>
</evidence>
<comment type="pathway">
    <text evidence="1">Protein modification; protein ubiquitination.</text>
</comment>
<dbReference type="AlphaFoldDB" id="N1QYJ9"/>
<dbReference type="SUPFAM" id="SSF49599">
    <property type="entry name" value="TRAF domain-like"/>
    <property type="match status" value="1"/>
</dbReference>
<dbReference type="InterPro" id="IPR008974">
    <property type="entry name" value="TRAF-like"/>
</dbReference>
<dbReference type="Gene3D" id="2.60.210.10">
    <property type="entry name" value="Apoptosis, Tumor Necrosis Factor Receptor Associated Protein 2, Chain A"/>
    <property type="match status" value="1"/>
</dbReference>
<evidence type="ECO:0000256" key="2">
    <source>
        <dbReference type="ARBA" id="ARBA00010846"/>
    </source>
</evidence>
<evidence type="ECO:0000313" key="3">
    <source>
        <dbReference type="EnsemblPlants" id="EMT17205"/>
    </source>
</evidence>
<proteinExistence type="inferred from homology"/>